<evidence type="ECO:0000259" key="3">
    <source>
        <dbReference type="Pfam" id="PF00078"/>
    </source>
</evidence>
<sequence>MYTSAGQFIYICEQKGEGFWRQFTDRLNASKEHRDSRRDTPTPGHVPSPLMKVLFHPGVGFTLSPSRKNGRWGSTSRRLYDKVTFDPLHVRHPRVLFFVKKKDGGLSPCVDYRGLNELLVQYPYPLPLVPAALEQLREAQLFTKLDLRSVYNLIRIREAVEWKTAFSTSSGHYEYLRWCEKAYINEVLREFLGRSVVAYIDDILIYSSSLDQHVHDVRTVLCTLLQNHLYCKLVKCEFHHKVVSFFICKGSQPDAEKPFVVEVDSSDVGVVAVLSQHKGQVGQIKPIAYFSKKLSPAERNYGVGDREFLVMKLAFEEWRHWLEGV</sequence>
<evidence type="ECO:0000256" key="2">
    <source>
        <dbReference type="ARBA" id="ARBA00012180"/>
    </source>
</evidence>
<dbReference type="Gene3D" id="3.10.20.370">
    <property type="match status" value="1"/>
</dbReference>
<dbReference type="GO" id="GO:0004523">
    <property type="term" value="F:RNA-DNA hybrid ribonuclease activity"/>
    <property type="evidence" value="ECO:0007669"/>
    <property type="project" value="UniProtKB-EC"/>
</dbReference>
<feature type="domain" description="Reverse transcriptase/retrotransposon-derived protein RNase H-like" evidence="4">
    <location>
        <begin position="252"/>
        <end position="324"/>
    </location>
</feature>
<keyword evidence="6" id="KW-1185">Reference proteome</keyword>
<dbReference type="Gene3D" id="3.30.70.270">
    <property type="match status" value="1"/>
</dbReference>
<proteinExistence type="inferred from homology"/>
<name>A0AAD9E1Y8_9TELE</name>
<dbReference type="InterPro" id="IPR041577">
    <property type="entry name" value="RT_RNaseH_2"/>
</dbReference>
<dbReference type="InterPro" id="IPR000477">
    <property type="entry name" value="RT_dom"/>
</dbReference>
<dbReference type="EMBL" id="JAROKS010000012">
    <property type="protein sequence ID" value="KAK1799487.1"/>
    <property type="molecule type" value="Genomic_DNA"/>
</dbReference>
<dbReference type="PANTHER" id="PTHR24559">
    <property type="entry name" value="TRANSPOSON TY3-I GAG-POL POLYPROTEIN"/>
    <property type="match status" value="1"/>
</dbReference>
<dbReference type="Pfam" id="PF17919">
    <property type="entry name" value="RT_RNaseH_2"/>
    <property type="match status" value="1"/>
</dbReference>
<evidence type="ECO:0000313" key="5">
    <source>
        <dbReference type="EMBL" id="KAK1799487.1"/>
    </source>
</evidence>
<dbReference type="Proteomes" id="UP001239994">
    <property type="component" value="Unassembled WGS sequence"/>
</dbReference>
<comment type="caution">
    <text evidence="5">The sequence shown here is derived from an EMBL/GenBank/DDBJ whole genome shotgun (WGS) entry which is preliminary data.</text>
</comment>
<dbReference type="CDD" id="cd01647">
    <property type="entry name" value="RT_LTR"/>
    <property type="match status" value="1"/>
</dbReference>
<dbReference type="PANTHER" id="PTHR24559:SF440">
    <property type="entry name" value="RIBONUCLEASE H"/>
    <property type="match status" value="1"/>
</dbReference>
<protein>
    <recommendedName>
        <fullName evidence="2">ribonuclease H</fullName>
        <ecNumber evidence="2">3.1.26.4</ecNumber>
    </recommendedName>
</protein>
<dbReference type="InterPro" id="IPR053134">
    <property type="entry name" value="RNA-dir_DNA_polymerase"/>
</dbReference>
<dbReference type="InterPro" id="IPR043128">
    <property type="entry name" value="Rev_trsase/Diguanyl_cyclase"/>
</dbReference>
<accession>A0AAD9E1Y8</accession>
<comment type="similarity">
    <text evidence="1">Belongs to the beta type-B retroviral polymerase family. HERV class-II K(HML-2) pol subfamily.</text>
</comment>
<reference evidence="5" key="1">
    <citation type="submission" date="2023-03" db="EMBL/GenBank/DDBJ databases">
        <title>Electrophorus voltai genome.</title>
        <authorList>
            <person name="Bian C."/>
        </authorList>
    </citation>
    <scope>NUCLEOTIDE SEQUENCE</scope>
    <source>
        <strain evidence="5">CB-2022</strain>
        <tissue evidence="5">Muscle</tissue>
    </source>
</reference>
<evidence type="ECO:0000259" key="4">
    <source>
        <dbReference type="Pfam" id="PF17919"/>
    </source>
</evidence>
<evidence type="ECO:0000256" key="1">
    <source>
        <dbReference type="ARBA" id="ARBA00010879"/>
    </source>
</evidence>
<dbReference type="SUPFAM" id="SSF56672">
    <property type="entry name" value="DNA/RNA polymerases"/>
    <property type="match status" value="1"/>
</dbReference>
<organism evidence="5 6">
    <name type="scientific">Electrophorus voltai</name>
    <dbReference type="NCBI Taxonomy" id="2609070"/>
    <lineage>
        <taxon>Eukaryota</taxon>
        <taxon>Metazoa</taxon>
        <taxon>Chordata</taxon>
        <taxon>Craniata</taxon>
        <taxon>Vertebrata</taxon>
        <taxon>Euteleostomi</taxon>
        <taxon>Actinopterygii</taxon>
        <taxon>Neopterygii</taxon>
        <taxon>Teleostei</taxon>
        <taxon>Ostariophysi</taxon>
        <taxon>Gymnotiformes</taxon>
        <taxon>Gymnotoidei</taxon>
        <taxon>Gymnotidae</taxon>
        <taxon>Electrophorus</taxon>
    </lineage>
</organism>
<dbReference type="Gene3D" id="3.10.10.10">
    <property type="entry name" value="HIV Type 1 Reverse Transcriptase, subunit A, domain 1"/>
    <property type="match status" value="1"/>
</dbReference>
<gene>
    <name evidence="5" type="ORF">P4O66_007712</name>
</gene>
<feature type="domain" description="Reverse transcriptase" evidence="3">
    <location>
        <begin position="99"/>
        <end position="242"/>
    </location>
</feature>
<dbReference type="Pfam" id="PF00078">
    <property type="entry name" value="RVT_1"/>
    <property type="match status" value="1"/>
</dbReference>
<evidence type="ECO:0000313" key="6">
    <source>
        <dbReference type="Proteomes" id="UP001239994"/>
    </source>
</evidence>
<dbReference type="InterPro" id="IPR043502">
    <property type="entry name" value="DNA/RNA_pol_sf"/>
</dbReference>
<dbReference type="AlphaFoldDB" id="A0AAD9E1Y8"/>
<dbReference type="EC" id="3.1.26.4" evidence="2"/>